<dbReference type="GO" id="GO:0034450">
    <property type="term" value="F:ubiquitin-ubiquitin ligase activity"/>
    <property type="evidence" value="ECO:0007669"/>
    <property type="project" value="InterPro"/>
</dbReference>
<dbReference type="FunFam" id="3.30.40.10:FF:000055">
    <property type="entry name" value="Ubiquitin conjugation factor e4 a"/>
    <property type="match status" value="1"/>
</dbReference>
<dbReference type="GO" id="GO:2001070">
    <property type="term" value="F:starch binding"/>
    <property type="evidence" value="ECO:0007669"/>
    <property type="project" value="InterPro"/>
</dbReference>
<dbReference type="AlphaFoldDB" id="A0AAW1PDE6"/>
<keyword evidence="15" id="KW-1185">Reference proteome</keyword>
<evidence type="ECO:0000256" key="7">
    <source>
        <dbReference type="ARBA" id="ARBA00022490"/>
    </source>
</evidence>
<dbReference type="InterPro" id="IPR013783">
    <property type="entry name" value="Ig-like_fold"/>
</dbReference>
<dbReference type="InterPro" id="IPR013784">
    <property type="entry name" value="Carb-bd-like_fold"/>
</dbReference>
<feature type="compositionally biased region" description="Basic and acidic residues" evidence="11">
    <location>
        <begin position="937"/>
        <end position="948"/>
    </location>
</feature>
<keyword evidence="8" id="KW-0808">Transferase</keyword>
<dbReference type="SUPFAM" id="SSF57850">
    <property type="entry name" value="RING/U-box"/>
    <property type="match status" value="1"/>
</dbReference>
<evidence type="ECO:0000256" key="3">
    <source>
        <dbReference type="ARBA" id="ARBA00004496"/>
    </source>
</evidence>
<comment type="subcellular location">
    <subcellularLocation>
        <location evidence="3">Cytoplasm</location>
    </subcellularLocation>
    <subcellularLocation>
        <location evidence="2">Nucleus</location>
    </subcellularLocation>
</comment>
<dbReference type="InterPro" id="IPR045132">
    <property type="entry name" value="UBE4"/>
</dbReference>
<evidence type="ECO:0000256" key="9">
    <source>
        <dbReference type="ARBA" id="ARBA00022786"/>
    </source>
</evidence>
<sequence length="1191" mass="133286">MSLSLNDSATYEELEDSVLSRALMITLRKGDLTPPGKVYLPHVAQEIAEEQGQASSDAVLLSAETVERTLMAFLLNPSDPTSRPGLCLTLNMFPQPPEAERLGKLQLYESLKSRAEPLPAGFLDDLGARFEDEGLQDLIEPTGMAAAKALMDKSLLDNFQTPLNLLLQLFSVKSIAAALAKAEFWMPDRRMWSLRGRAAQGTILGYPFGVSGLPDTVQARPTAELQQALSSRQGDAALRSSISSLQVTSVALQRSLHQLVMLLLKPAGTRPAMLAWFAAVLEINDERAKLQGDPALAASDGFFLNLSAVLLRCCQPFLEPLSGKAWGKVDPRYVVSNPRISFAEETRLNADADEQAALAERMQSGAEAGAAPQYHFICECFFITAKGLHLGLLRIISACYEAVQKFHHLEGHMREMDAVMRETSSMPPQLAARAELLKTLLSKAQAEVLMYQTALSEEELLQSALAFYRLMAAWLLRLASPAVAAGEPVQLPLPTPAPAEFRMLPEYFVEDTAELLLYLGRYKPRELEGARLEEIALFLLVFLASPQHVRNPYLRSKLAEVLLVWLPHEDEQDNGRFGFRNRRSAASSTVASLFEGHPMVQQHMVRSLIQLYVDMEHTGRNTAFYEKFSTRHSIGQILSYLWNIPAHQEAWKALAREQGGRGLYMRFCHHLETDSIHLLDEAMKLLPEIKELERALADEAAWAAQPEEQAREREATLQQHTRSIRADLDLAAMAVNVMRFSTQDITATWLLPEAVPRIASMLNYFLMHLTGPGRRKLKLKDPEHYHWRPKELLASICDIYVHLGRADGQGVFAAAIAEDGRCYRPEMFPEAAQVLSSFALLDDQKIGELDMLAARVASAGASAKASEAANEEAPEEFWDPIMATIMDDPVILPTSSTTVDRATIMRHLLSDPNDPFNRQPLTEQDLVPNVELKQRIDQWRGASNRDEPAETSGRTFLEFPSRSQDPGDKGKDPELVRVRLTVPYRVHSRQMLCIGGSQIPFGWSFLSIAKVPMIWTEGDIWQAEFELPARSKIEYKYVILEQQDWTKQESEDAEGVVTFTYRTQPDDPPDVQTIQKQMAIVAWQPGPNRVVEVPAEDELTGLQPGETREREPARPPVPTQPSGHQQRRYGQQAYGQPNASPMQPSRQQIDELAGTWETLQLDEDGMPLLERRDVWGFVDNTARNRGLRFDP</sequence>
<protein>
    <recommendedName>
        <fullName evidence="6">RING-type E3 ubiquitin transferase</fullName>
        <ecNumber evidence="6">2.3.2.27</ecNumber>
    </recommendedName>
</protein>
<evidence type="ECO:0000256" key="6">
    <source>
        <dbReference type="ARBA" id="ARBA00012483"/>
    </source>
</evidence>
<dbReference type="EMBL" id="JALJOQ010000038">
    <property type="protein sequence ID" value="KAK9806446.1"/>
    <property type="molecule type" value="Genomic_DNA"/>
</dbReference>
<dbReference type="EC" id="2.3.2.27" evidence="6"/>
<evidence type="ECO:0000313" key="15">
    <source>
        <dbReference type="Proteomes" id="UP001465755"/>
    </source>
</evidence>
<comment type="similarity">
    <text evidence="5">Belongs to the ubiquitin conjugation factor E4 family.</text>
</comment>
<evidence type="ECO:0000256" key="2">
    <source>
        <dbReference type="ARBA" id="ARBA00004123"/>
    </source>
</evidence>
<gene>
    <name evidence="14" type="ORF">WJX73_007867</name>
</gene>
<evidence type="ECO:0000256" key="4">
    <source>
        <dbReference type="ARBA" id="ARBA00004906"/>
    </source>
</evidence>
<dbReference type="PROSITE" id="PS51698">
    <property type="entry name" value="U_BOX"/>
    <property type="match status" value="1"/>
</dbReference>
<reference evidence="14 15" key="1">
    <citation type="journal article" date="2024" name="Nat. Commun.">
        <title>Phylogenomics reveals the evolutionary origins of lichenization in chlorophyte algae.</title>
        <authorList>
            <person name="Puginier C."/>
            <person name="Libourel C."/>
            <person name="Otte J."/>
            <person name="Skaloud P."/>
            <person name="Haon M."/>
            <person name="Grisel S."/>
            <person name="Petersen M."/>
            <person name="Berrin J.G."/>
            <person name="Delaux P.M."/>
            <person name="Dal Grande F."/>
            <person name="Keller J."/>
        </authorList>
    </citation>
    <scope>NUCLEOTIDE SEQUENCE [LARGE SCALE GENOMIC DNA]</scope>
    <source>
        <strain evidence="14 15">SAG 2036</strain>
    </source>
</reference>
<dbReference type="PANTHER" id="PTHR13931">
    <property type="entry name" value="UBIQUITINATION FACTOR E4"/>
    <property type="match status" value="1"/>
</dbReference>
<dbReference type="InterPro" id="IPR019474">
    <property type="entry name" value="Ub_conjug_fac_E4_core"/>
</dbReference>
<evidence type="ECO:0000256" key="8">
    <source>
        <dbReference type="ARBA" id="ARBA00022679"/>
    </source>
</evidence>
<evidence type="ECO:0000313" key="14">
    <source>
        <dbReference type="EMBL" id="KAK9806446.1"/>
    </source>
</evidence>
<feature type="region of interest" description="Disordered" evidence="11">
    <location>
        <begin position="937"/>
        <end position="974"/>
    </location>
</feature>
<dbReference type="PROSITE" id="PS51166">
    <property type="entry name" value="CBM20"/>
    <property type="match status" value="1"/>
</dbReference>
<dbReference type="Pfam" id="PF10408">
    <property type="entry name" value="Ufd2P_core"/>
    <property type="match status" value="1"/>
</dbReference>
<feature type="region of interest" description="Disordered" evidence="11">
    <location>
        <begin position="1101"/>
        <end position="1147"/>
    </location>
</feature>
<accession>A0AAW1PDE6</accession>
<evidence type="ECO:0000256" key="10">
    <source>
        <dbReference type="ARBA" id="ARBA00023242"/>
    </source>
</evidence>
<keyword evidence="10" id="KW-0539">Nucleus</keyword>
<dbReference type="Gene3D" id="2.60.40.10">
    <property type="entry name" value="Immunoglobulins"/>
    <property type="match status" value="1"/>
</dbReference>
<dbReference type="GO" id="GO:0006511">
    <property type="term" value="P:ubiquitin-dependent protein catabolic process"/>
    <property type="evidence" value="ECO:0007669"/>
    <property type="project" value="InterPro"/>
</dbReference>
<dbReference type="GO" id="GO:0036503">
    <property type="term" value="P:ERAD pathway"/>
    <property type="evidence" value="ECO:0007669"/>
    <property type="project" value="InterPro"/>
</dbReference>
<evidence type="ECO:0000256" key="5">
    <source>
        <dbReference type="ARBA" id="ARBA00007434"/>
    </source>
</evidence>
<dbReference type="InterPro" id="IPR002044">
    <property type="entry name" value="CBM20"/>
</dbReference>
<dbReference type="SMART" id="SM01065">
    <property type="entry name" value="CBM_2"/>
    <property type="match status" value="1"/>
</dbReference>
<keyword evidence="9" id="KW-0833">Ubl conjugation pathway</keyword>
<dbReference type="InterPro" id="IPR013083">
    <property type="entry name" value="Znf_RING/FYVE/PHD"/>
</dbReference>
<evidence type="ECO:0000256" key="1">
    <source>
        <dbReference type="ARBA" id="ARBA00000900"/>
    </source>
</evidence>
<dbReference type="GO" id="GO:0000151">
    <property type="term" value="C:ubiquitin ligase complex"/>
    <property type="evidence" value="ECO:0007669"/>
    <property type="project" value="InterPro"/>
</dbReference>
<organism evidence="14 15">
    <name type="scientific">Symbiochloris irregularis</name>
    <dbReference type="NCBI Taxonomy" id="706552"/>
    <lineage>
        <taxon>Eukaryota</taxon>
        <taxon>Viridiplantae</taxon>
        <taxon>Chlorophyta</taxon>
        <taxon>core chlorophytes</taxon>
        <taxon>Trebouxiophyceae</taxon>
        <taxon>Trebouxiales</taxon>
        <taxon>Trebouxiaceae</taxon>
        <taxon>Symbiochloris</taxon>
    </lineage>
</organism>
<proteinExistence type="inferred from homology"/>
<evidence type="ECO:0000259" key="13">
    <source>
        <dbReference type="PROSITE" id="PS51698"/>
    </source>
</evidence>
<feature type="compositionally biased region" description="Polar residues" evidence="11">
    <location>
        <begin position="1137"/>
        <end position="1147"/>
    </location>
</feature>
<dbReference type="InterPro" id="IPR003613">
    <property type="entry name" value="Ubox_domain"/>
</dbReference>
<dbReference type="Pfam" id="PF04564">
    <property type="entry name" value="U-box"/>
    <property type="match status" value="1"/>
</dbReference>
<dbReference type="Proteomes" id="UP001465755">
    <property type="component" value="Unassembled WGS sequence"/>
</dbReference>
<dbReference type="SMART" id="SM00504">
    <property type="entry name" value="Ubox"/>
    <property type="match status" value="1"/>
</dbReference>
<feature type="compositionally biased region" description="Basic and acidic residues" evidence="11">
    <location>
        <begin position="965"/>
        <end position="974"/>
    </location>
</feature>
<evidence type="ECO:0000256" key="11">
    <source>
        <dbReference type="SAM" id="MobiDB-lite"/>
    </source>
</evidence>
<feature type="domain" description="U-box" evidence="13">
    <location>
        <begin position="872"/>
        <end position="946"/>
    </location>
</feature>
<dbReference type="SUPFAM" id="SSF49452">
    <property type="entry name" value="Starch-binding domain-like"/>
    <property type="match status" value="1"/>
</dbReference>
<comment type="catalytic activity">
    <reaction evidence="1">
        <text>S-ubiquitinyl-[E2 ubiquitin-conjugating enzyme]-L-cysteine + [acceptor protein]-L-lysine = [E2 ubiquitin-conjugating enzyme]-L-cysteine + N(6)-ubiquitinyl-[acceptor protein]-L-lysine.</text>
        <dbReference type="EC" id="2.3.2.27"/>
    </reaction>
</comment>
<comment type="pathway">
    <text evidence="4">Protein modification; protein ubiquitination.</text>
</comment>
<dbReference type="GO" id="GO:0000209">
    <property type="term" value="P:protein polyubiquitination"/>
    <property type="evidence" value="ECO:0007669"/>
    <property type="project" value="TreeGrafter"/>
</dbReference>
<comment type="caution">
    <text evidence="14">The sequence shown here is derived from an EMBL/GenBank/DDBJ whole genome shotgun (WGS) entry which is preliminary data.</text>
</comment>
<keyword evidence="7" id="KW-0963">Cytoplasm</keyword>
<dbReference type="Gene3D" id="3.30.40.10">
    <property type="entry name" value="Zinc/RING finger domain, C3HC4 (zinc finger)"/>
    <property type="match status" value="1"/>
</dbReference>
<evidence type="ECO:0000259" key="12">
    <source>
        <dbReference type="PROSITE" id="PS51166"/>
    </source>
</evidence>
<dbReference type="GO" id="GO:0005634">
    <property type="term" value="C:nucleus"/>
    <property type="evidence" value="ECO:0007669"/>
    <property type="project" value="UniProtKB-SubCell"/>
</dbReference>
<name>A0AAW1PDE6_9CHLO</name>
<feature type="domain" description="CBM20" evidence="12">
    <location>
        <begin position="970"/>
        <end position="1109"/>
    </location>
</feature>
<dbReference type="GO" id="GO:0005737">
    <property type="term" value="C:cytoplasm"/>
    <property type="evidence" value="ECO:0007669"/>
    <property type="project" value="UniProtKB-SubCell"/>
</dbReference>
<dbReference type="PANTHER" id="PTHR13931:SF2">
    <property type="entry name" value="UBIQUITIN CONJUGATION FACTOR E4 B"/>
    <property type="match status" value="1"/>
</dbReference>